<dbReference type="EMBL" id="JH159165">
    <property type="protein sequence ID" value="EGZ06018.1"/>
    <property type="molecule type" value="Genomic_DNA"/>
</dbReference>
<feature type="region of interest" description="Disordered" evidence="1">
    <location>
        <begin position="1"/>
        <end position="67"/>
    </location>
</feature>
<accession>G5AFM8</accession>
<feature type="region of interest" description="Disordered" evidence="1">
    <location>
        <begin position="132"/>
        <end position="274"/>
    </location>
</feature>
<gene>
    <name evidence="2" type="ORF">PHYSODRAFT_342199</name>
</gene>
<evidence type="ECO:0000256" key="1">
    <source>
        <dbReference type="SAM" id="MobiDB-lite"/>
    </source>
</evidence>
<feature type="compositionally biased region" description="Low complexity" evidence="1">
    <location>
        <begin position="7"/>
        <end position="22"/>
    </location>
</feature>
<dbReference type="Proteomes" id="UP000002640">
    <property type="component" value="Unassembled WGS sequence"/>
</dbReference>
<dbReference type="GeneID" id="20648229"/>
<protein>
    <submittedName>
        <fullName evidence="2">Uncharacterized protein</fullName>
    </submittedName>
</protein>
<evidence type="ECO:0000313" key="3">
    <source>
        <dbReference type="Proteomes" id="UP000002640"/>
    </source>
</evidence>
<dbReference type="InParanoid" id="G5AFM8"/>
<feature type="compositionally biased region" description="Low complexity" evidence="1">
    <location>
        <begin position="313"/>
        <end position="325"/>
    </location>
</feature>
<sequence length="418" mass="45242">MDNTGWAAAISLSSSSSSWRASMVENEGCAGRRPIKAGKNIGKEKHGTGNGANEAQDGGDSAGSWPCCPEMQTWRWDIIPTSGETEVKNKGEHGEQVLVGRVEVVDAESTKRQEGAAEALLGAPAIQMAVQQKREHFARGGARGAVHEPSGETPQSSRTRARPRRWREAAGGTAARERMRRSSTKVSSGIDERVHERGRRSYNRDDGSRSGDRTPKQPSTHAAAHEGNLQCRPQYGPADLHRRSYELAPPSPTTASSPRLGPSETTPGLENHVYPPEAGVLRYTKSRGAVTSSNRSELRERWCRTHSTLMTRQQASGLQQGAQQQDVGRAMRSRRTNEMPARPVHAVNPSAAVSFGQVPRVEVEARPLALLSAPQRELSAPADRRPSQDAAGNDRHAGSIDESVFRAEKGHAGTEMAP</sequence>
<feature type="region of interest" description="Disordered" evidence="1">
    <location>
        <begin position="311"/>
        <end position="334"/>
    </location>
</feature>
<reference evidence="2 3" key="1">
    <citation type="journal article" date="2006" name="Science">
        <title>Phytophthora genome sequences uncover evolutionary origins and mechanisms of pathogenesis.</title>
        <authorList>
            <person name="Tyler B.M."/>
            <person name="Tripathy S."/>
            <person name="Zhang X."/>
            <person name="Dehal P."/>
            <person name="Jiang R.H."/>
            <person name="Aerts A."/>
            <person name="Arredondo F.D."/>
            <person name="Baxter L."/>
            <person name="Bensasson D."/>
            <person name="Beynon J.L."/>
            <person name="Chapman J."/>
            <person name="Damasceno C.M."/>
            <person name="Dorrance A.E."/>
            <person name="Dou D."/>
            <person name="Dickerman A.W."/>
            <person name="Dubchak I.L."/>
            <person name="Garbelotto M."/>
            <person name="Gijzen M."/>
            <person name="Gordon S.G."/>
            <person name="Govers F."/>
            <person name="Grunwald N.J."/>
            <person name="Huang W."/>
            <person name="Ivors K.L."/>
            <person name="Jones R.W."/>
            <person name="Kamoun S."/>
            <person name="Krampis K."/>
            <person name="Lamour K.H."/>
            <person name="Lee M.K."/>
            <person name="McDonald W.H."/>
            <person name="Medina M."/>
            <person name="Meijer H.J."/>
            <person name="Nordberg E.K."/>
            <person name="Maclean D.J."/>
            <person name="Ospina-Giraldo M.D."/>
            <person name="Morris P.F."/>
            <person name="Phuntumart V."/>
            <person name="Putnam N.H."/>
            <person name="Rash S."/>
            <person name="Rose J.K."/>
            <person name="Sakihama Y."/>
            <person name="Salamov A.A."/>
            <person name="Savidor A."/>
            <person name="Scheuring C.F."/>
            <person name="Smith B.M."/>
            <person name="Sobral B.W."/>
            <person name="Terry A."/>
            <person name="Torto-Alalibo T.A."/>
            <person name="Win J."/>
            <person name="Xu Z."/>
            <person name="Zhang H."/>
            <person name="Grigoriev I.V."/>
            <person name="Rokhsar D.S."/>
            <person name="Boore J.L."/>
        </authorList>
    </citation>
    <scope>NUCLEOTIDE SEQUENCE [LARGE SCALE GENOMIC DNA]</scope>
    <source>
        <strain evidence="2 3">P6497</strain>
    </source>
</reference>
<keyword evidence="3" id="KW-1185">Reference proteome</keyword>
<dbReference type="KEGG" id="psoj:PHYSODRAFT_342199"/>
<proteinExistence type="predicted"/>
<feature type="compositionally biased region" description="Basic and acidic residues" evidence="1">
    <location>
        <begin position="382"/>
        <end position="412"/>
    </location>
</feature>
<feature type="compositionally biased region" description="Basic and acidic residues" evidence="1">
    <location>
        <begin position="202"/>
        <end position="215"/>
    </location>
</feature>
<dbReference type="RefSeq" id="XP_009538879.1">
    <property type="nucleotide sequence ID" value="XM_009540584.1"/>
</dbReference>
<dbReference type="AlphaFoldDB" id="G5AFM8"/>
<evidence type="ECO:0000313" key="2">
    <source>
        <dbReference type="EMBL" id="EGZ06018.1"/>
    </source>
</evidence>
<feature type="region of interest" description="Disordered" evidence="1">
    <location>
        <begin position="371"/>
        <end position="418"/>
    </location>
</feature>
<organism evidence="2 3">
    <name type="scientific">Phytophthora sojae (strain P6497)</name>
    <name type="common">Soybean stem and root rot agent</name>
    <name type="synonym">Phytophthora megasperma f. sp. glycines</name>
    <dbReference type="NCBI Taxonomy" id="1094619"/>
    <lineage>
        <taxon>Eukaryota</taxon>
        <taxon>Sar</taxon>
        <taxon>Stramenopiles</taxon>
        <taxon>Oomycota</taxon>
        <taxon>Peronosporomycetes</taxon>
        <taxon>Peronosporales</taxon>
        <taxon>Peronosporaceae</taxon>
        <taxon>Phytophthora</taxon>
    </lineage>
</organism>
<name>G5AFM8_PHYSP</name>